<dbReference type="InterPro" id="IPR020084">
    <property type="entry name" value="NUDIX_hydrolase_CS"/>
</dbReference>
<evidence type="ECO:0000259" key="5">
    <source>
        <dbReference type="PROSITE" id="PS51462"/>
    </source>
</evidence>
<comment type="cofactor">
    <cofactor evidence="1">
        <name>Mg(2+)</name>
        <dbReference type="ChEBI" id="CHEBI:18420"/>
    </cofactor>
</comment>
<dbReference type="AlphaFoldDB" id="A0A547Q723"/>
<reference evidence="6 7" key="1">
    <citation type="submission" date="2019-06" db="EMBL/GenBank/DDBJ databases">
        <title>Paenimaribius caenipelagi gen. nov., sp. nov., isolated from a tidal flat.</title>
        <authorList>
            <person name="Yoon J.-H."/>
        </authorList>
    </citation>
    <scope>NUCLEOTIDE SEQUENCE [LARGE SCALE GENOMIC DNA]</scope>
    <source>
        <strain evidence="6 7">JBTF-M29</strain>
    </source>
</reference>
<feature type="domain" description="Nudix hydrolase" evidence="5">
    <location>
        <begin position="4"/>
        <end position="132"/>
    </location>
</feature>
<comment type="caution">
    <text evidence="6">The sequence shown here is derived from an EMBL/GenBank/DDBJ whole genome shotgun (WGS) entry which is preliminary data.</text>
</comment>
<dbReference type="InterPro" id="IPR015797">
    <property type="entry name" value="NUDIX_hydrolase-like_dom_sf"/>
</dbReference>
<keyword evidence="2 3" id="KW-0378">Hydrolase</keyword>
<sequence>MGTESFIGAKVALLWAGQIVTLLRDDRADIPFPGLWDLPGGGREGNETPLETALRETREETGLRVSPNLVRYRREYRSASGPAVFFGADLYAPPMLRKGSEGQALRLMPLGAFVSHPDGIPHFQALVRDWRG</sequence>
<evidence type="ECO:0000256" key="4">
    <source>
        <dbReference type="SAM" id="MobiDB-lite"/>
    </source>
</evidence>
<dbReference type="PROSITE" id="PS51462">
    <property type="entry name" value="NUDIX"/>
    <property type="match status" value="1"/>
</dbReference>
<dbReference type="SUPFAM" id="SSF55811">
    <property type="entry name" value="Nudix"/>
    <property type="match status" value="1"/>
</dbReference>
<dbReference type="Pfam" id="PF00293">
    <property type="entry name" value="NUDIX"/>
    <property type="match status" value="1"/>
</dbReference>
<dbReference type="PROSITE" id="PS00893">
    <property type="entry name" value="NUDIX_BOX"/>
    <property type="match status" value="1"/>
</dbReference>
<dbReference type="OrthoDB" id="289720at2"/>
<dbReference type="InterPro" id="IPR000086">
    <property type="entry name" value="NUDIX_hydrolase_dom"/>
</dbReference>
<dbReference type="Proteomes" id="UP000318590">
    <property type="component" value="Unassembled WGS sequence"/>
</dbReference>
<evidence type="ECO:0000313" key="6">
    <source>
        <dbReference type="EMBL" id="TRD22169.1"/>
    </source>
</evidence>
<dbReference type="Gene3D" id="3.90.79.10">
    <property type="entry name" value="Nucleoside Triphosphate Pyrophosphohydrolase"/>
    <property type="match status" value="1"/>
</dbReference>
<comment type="similarity">
    <text evidence="3">Belongs to the Nudix hydrolase family.</text>
</comment>
<proteinExistence type="inferred from homology"/>
<dbReference type="EMBL" id="VFSV01000007">
    <property type="protein sequence ID" value="TRD22169.1"/>
    <property type="molecule type" value="Genomic_DNA"/>
</dbReference>
<gene>
    <name evidence="6" type="ORF">FEV53_05445</name>
</gene>
<dbReference type="InterPro" id="IPR020476">
    <property type="entry name" value="Nudix_hydrolase"/>
</dbReference>
<evidence type="ECO:0000313" key="7">
    <source>
        <dbReference type="Proteomes" id="UP000318590"/>
    </source>
</evidence>
<organism evidence="6 7">
    <name type="scientific">Palleronia caenipelagi</name>
    <dbReference type="NCBI Taxonomy" id="2489174"/>
    <lineage>
        <taxon>Bacteria</taxon>
        <taxon>Pseudomonadati</taxon>
        <taxon>Pseudomonadota</taxon>
        <taxon>Alphaproteobacteria</taxon>
        <taxon>Rhodobacterales</taxon>
        <taxon>Roseobacteraceae</taxon>
        <taxon>Palleronia</taxon>
    </lineage>
</organism>
<dbReference type="PANTHER" id="PTHR43736">
    <property type="entry name" value="ADP-RIBOSE PYROPHOSPHATASE"/>
    <property type="match status" value="1"/>
</dbReference>
<name>A0A547Q723_9RHOB</name>
<dbReference type="GO" id="GO:0016787">
    <property type="term" value="F:hydrolase activity"/>
    <property type="evidence" value="ECO:0007669"/>
    <property type="project" value="UniProtKB-KW"/>
</dbReference>
<dbReference type="PANTHER" id="PTHR43736:SF1">
    <property type="entry name" value="DIHYDRONEOPTERIN TRIPHOSPHATE DIPHOSPHATASE"/>
    <property type="match status" value="1"/>
</dbReference>
<dbReference type="RefSeq" id="WP_142833808.1">
    <property type="nucleotide sequence ID" value="NZ_VFSV01000007.1"/>
</dbReference>
<evidence type="ECO:0000256" key="3">
    <source>
        <dbReference type="RuleBase" id="RU003476"/>
    </source>
</evidence>
<evidence type="ECO:0000256" key="1">
    <source>
        <dbReference type="ARBA" id="ARBA00001946"/>
    </source>
</evidence>
<feature type="region of interest" description="Disordered" evidence="4">
    <location>
        <begin position="38"/>
        <end position="59"/>
    </location>
</feature>
<evidence type="ECO:0000256" key="2">
    <source>
        <dbReference type="ARBA" id="ARBA00022801"/>
    </source>
</evidence>
<dbReference type="PRINTS" id="PR00502">
    <property type="entry name" value="NUDIXFAMILY"/>
</dbReference>
<accession>A0A547Q723</accession>
<protein>
    <submittedName>
        <fullName evidence="6">NUDIX domain-containing protein</fullName>
    </submittedName>
</protein>
<keyword evidence="7" id="KW-1185">Reference proteome</keyword>